<dbReference type="Pfam" id="PF06250">
    <property type="entry name" value="YhcG_C"/>
    <property type="match status" value="1"/>
</dbReference>
<dbReference type="Proteomes" id="UP000198838">
    <property type="component" value="Unassembled WGS sequence"/>
</dbReference>
<name>A0A1I0Y4G1_9FIRM</name>
<dbReference type="InterPro" id="IPR041527">
    <property type="entry name" value="YhcG_N"/>
</dbReference>
<dbReference type="EMBL" id="FOJY01000008">
    <property type="protein sequence ID" value="SFB07083.1"/>
    <property type="molecule type" value="Genomic_DNA"/>
</dbReference>
<evidence type="ECO:0000313" key="3">
    <source>
        <dbReference type="EMBL" id="SFB07083.1"/>
    </source>
</evidence>
<dbReference type="InterPro" id="IPR009362">
    <property type="entry name" value="YhcG_C"/>
</dbReference>
<organism evidence="3 4">
    <name type="scientific">Acetitomaculum ruminis DSM 5522</name>
    <dbReference type="NCBI Taxonomy" id="1120918"/>
    <lineage>
        <taxon>Bacteria</taxon>
        <taxon>Bacillati</taxon>
        <taxon>Bacillota</taxon>
        <taxon>Clostridia</taxon>
        <taxon>Lachnospirales</taxon>
        <taxon>Lachnospiraceae</taxon>
        <taxon>Acetitomaculum</taxon>
    </lineage>
</organism>
<dbReference type="Gene3D" id="3.40.1350.10">
    <property type="match status" value="1"/>
</dbReference>
<keyword evidence="3" id="KW-0255">Endonuclease</keyword>
<dbReference type="InterPro" id="IPR011856">
    <property type="entry name" value="tRNA_endonuc-like_dom_sf"/>
</dbReference>
<evidence type="ECO:0000259" key="2">
    <source>
        <dbReference type="Pfam" id="PF17761"/>
    </source>
</evidence>
<dbReference type="RefSeq" id="WP_242949090.1">
    <property type="nucleotide sequence ID" value="NZ_FOJY01000008.1"/>
</dbReference>
<dbReference type="PANTHER" id="PTHR30547:SF5">
    <property type="entry name" value="NUCLEASE YHCG-RELATED"/>
    <property type="match status" value="1"/>
</dbReference>
<dbReference type="PANTHER" id="PTHR30547">
    <property type="entry name" value="UNCHARACTERIZED PROTEIN YHCG-RELATED"/>
    <property type="match status" value="1"/>
</dbReference>
<sequence>MNKKVMCKNEQCKCGCSDFADGVCKFESTRCSMGKEKTFAVLANDIKDINVRAGNAAKGAVNQLMTLRNWAIGYYIVEYEQGGRDRAEYGSNLMENLEKSINDKGMNVTLFKACRQFYQTYPQIRSTVSNEFGVLVDSQKSSTVSNEFITNPELLVKRLSFSHIREIMVLEDEFERFFYETQCIKCGWSVRELRRQIKTNLYFRSGVSKNPKELLKLSEDNPEGYALSIKDPFTFEFLGLDASGSLNESELEQALIDHLQEFMLELGEGFCFEARQKRIVIDNKYYFIDLVFYNRLLHCNVIVELKNDEFKHEDLGQLNAYVGYYKANEMIEGDNPPVGILLCTDKGAQMVEYALSGMDNQLFVSTYMLHLPDKQKLEEFLRKELEEIE</sequence>
<evidence type="ECO:0000313" key="4">
    <source>
        <dbReference type="Proteomes" id="UP000198838"/>
    </source>
</evidence>
<keyword evidence="3" id="KW-0540">Nuclease</keyword>
<feature type="domain" description="YhcG N-terminal" evidence="2">
    <location>
        <begin position="51"/>
        <end position="204"/>
    </location>
</feature>
<dbReference type="AlphaFoldDB" id="A0A1I0Y4G1"/>
<dbReference type="GO" id="GO:0004519">
    <property type="term" value="F:endonuclease activity"/>
    <property type="evidence" value="ECO:0007669"/>
    <property type="project" value="UniProtKB-KW"/>
</dbReference>
<dbReference type="GO" id="GO:0003676">
    <property type="term" value="F:nucleic acid binding"/>
    <property type="evidence" value="ECO:0007669"/>
    <property type="project" value="InterPro"/>
</dbReference>
<dbReference type="STRING" id="1120918.SAMN05216249_10874"/>
<dbReference type="Pfam" id="PF17761">
    <property type="entry name" value="DUF1016_N"/>
    <property type="match status" value="1"/>
</dbReference>
<feature type="domain" description="YhcG PDDEXK nuclease" evidence="1">
    <location>
        <begin position="228"/>
        <end position="378"/>
    </location>
</feature>
<gene>
    <name evidence="3" type="ORF">SAMN05216249_10874</name>
</gene>
<protein>
    <submittedName>
        <fullName evidence="3">Predicted nuclease of restriction endonuclease-like (RecB) superfamily, DUF1016 family</fullName>
    </submittedName>
</protein>
<proteinExistence type="predicted"/>
<dbReference type="InterPro" id="IPR053148">
    <property type="entry name" value="PD-DEXK-like_domain"/>
</dbReference>
<keyword evidence="4" id="KW-1185">Reference proteome</keyword>
<evidence type="ECO:0000259" key="1">
    <source>
        <dbReference type="Pfam" id="PF06250"/>
    </source>
</evidence>
<accession>A0A1I0Y4G1</accession>
<keyword evidence="3" id="KW-0378">Hydrolase</keyword>
<reference evidence="3 4" key="1">
    <citation type="submission" date="2016-10" db="EMBL/GenBank/DDBJ databases">
        <authorList>
            <person name="de Groot N.N."/>
        </authorList>
    </citation>
    <scope>NUCLEOTIDE SEQUENCE [LARGE SCALE GENOMIC DNA]</scope>
    <source>
        <strain evidence="3 4">DSM 5522</strain>
    </source>
</reference>